<comment type="subcellular location">
    <subcellularLocation>
        <location evidence="1">Cell membrane</location>
        <topology evidence="1">Multi-pass membrane protein</topology>
    </subcellularLocation>
</comment>
<dbReference type="InterPro" id="IPR022791">
    <property type="entry name" value="L-PG_synthase/AglD"/>
</dbReference>
<evidence type="ECO:0000256" key="4">
    <source>
        <dbReference type="ARBA" id="ARBA00022989"/>
    </source>
</evidence>
<dbReference type="PANTHER" id="PTHR39087">
    <property type="entry name" value="UPF0104 MEMBRANE PROTEIN MJ1595"/>
    <property type="match status" value="1"/>
</dbReference>
<evidence type="ECO:0000313" key="8">
    <source>
        <dbReference type="Proteomes" id="UP000830401"/>
    </source>
</evidence>
<sequence>MKQLLNFLKYTLLLAVSGLLMWYAVRGQDLARIGQYVRGANYWWLTVTMILSALGYFSRAYRWKMQLDPTVTGPRPSYWNVYHAMMVGYLANMVLPGRVGEVVRCTLLQRTSKIPVQVSLGTVITERIIDVLVLLGLLSTVLLLDFKTFWNFADEYLLQGKADALARNRNALVAAGFVALAALVLAAYLLWRNMAQLRQNNVFNKLVTFVQGLLAGVFSIVKLENKGGFLLHTFFTWLVYYLMDYLAFFAFPETYNLDMRAGLAVLTFGAFGMAAPCKGYWCVSLAGAKHAARLRYQQGRRHCLRLGCTRGPNDAGGAHGRDQFLG</sequence>
<feature type="transmembrane region" description="Helical" evidence="6">
    <location>
        <begin position="203"/>
        <end position="223"/>
    </location>
</feature>
<keyword evidence="8" id="KW-1185">Reference proteome</keyword>
<evidence type="ECO:0000256" key="3">
    <source>
        <dbReference type="ARBA" id="ARBA00022692"/>
    </source>
</evidence>
<feature type="transmembrane region" description="Helical" evidence="6">
    <location>
        <begin position="263"/>
        <end position="281"/>
    </location>
</feature>
<dbReference type="PANTHER" id="PTHR39087:SF2">
    <property type="entry name" value="UPF0104 MEMBRANE PROTEIN MJ1595"/>
    <property type="match status" value="1"/>
</dbReference>
<proteinExistence type="predicted"/>
<dbReference type="EMBL" id="CP095061">
    <property type="protein sequence ID" value="UOQ66344.1"/>
    <property type="molecule type" value="Genomic_DNA"/>
</dbReference>
<gene>
    <name evidence="7" type="ORF">MUN86_23140</name>
</gene>
<evidence type="ECO:0000313" key="7">
    <source>
        <dbReference type="EMBL" id="UOQ66344.1"/>
    </source>
</evidence>
<keyword evidence="5 6" id="KW-0472">Membrane</keyword>
<accession>A0ABY4G603</accession>
<organism evidence="7 8">
    <name type="scientific">Hymenobacter volaticus</name>
    <dbReference type="NCBI Taxonomy" id="2932254"/>
    <lineage>
        <taxon>Bacteria</taxon>
        <taxon>Pseudomonadati</taxon>
        <taxon>Bacteroidota</taxon>
        <taxon>Cytophagia</taxon>
        <taxon>Cytophagales</taxon>
        <taxon>Hymenobacteraceae</taxon>
        <taxon>Hymenobacter</taxon>
    </lineage>
</organism>
<feature type="transmembrane region" description="Helical" evidence="6">
    <location>
        <begin position="229"/>
        <end position="251"/>
    </location>
</feature>
<evidence type="ECO:0000256" key="6">
    <source>
        <dbReference type="SAM" id="Phobius"/>
    </source>
</evidence>
<evidence type="ECO:0000256" key="5">
    <source>
        <dbReference type="ARBA" id="ARBA00023136"/>
    </source>
</evidence>
<name>A0ABY4G603_9BACT</name>
<dbReference type="RefSeq" id="WP_245120375.1">
    <property type="nucleotide sequence ID" value="NZ_CP095061.1"/>
</dbReference>
<dbReference type="Proteomes" id="UP000830401">
    <property type="component" value="Chromosome"/>
</dbReference>
<feature type="transmembrane region" description="Helical" evidence="6">
    <location>
        <begin position="40"/>
        <end position="57"/>
    </location>
</feature>
<feature type="transmembrane region" description="Helical" evidence="6">
    <location>
        <begin position="7"/>
        <end position="25"/>
    </location>
</feature>
<dbReference type="Pfam" id="PF03706">
    <property type="entry name" value="LPG_synthase_TM"/>
    <property type="match status" value="1"/>
</dbReference>
<keyword evidence="4 6" id="KW-1133">Transmembrane helix</keyword>
<evidence type="ECO:0000256" key="1">
    <source>
        <dbReference type="ARBA" id="ARBA00004651"/>
    </source>
</evidence>
<feature type="transmembrane region" description="Helical" evidence="6">
    <location>
        <begin position="128"/>
        <end position="150"/>
    </location>
</feature>
<feature type="transmembrane region" description="Helical" evidence="6">
    <location>
        <begin position="170"/>
        <end position="191"/>
    </location>
</feature>
<evidence type="ECO:0000256" key="2">
    <source>
        <dbReference type="ARBA" id="ARBA00022475"/>
    </source>
</evidence>
<reference evidence="7" key="1">
    <citation type="submission" date="2022-04" db="EMBL/GenBank/DDBJ databases">
        <title>Hymenobacter sp. isolated from the air.</title>
        <authorList>
            <person name="Won M."/>
            <person name="Lee C.-M."/>
            <person name="Woen H.-Y."/>
            <person name="Kwon S.-W."/>
        </authorList>
    </citation>
    <scope>NUCLEOTIDE SEQUENCE</scope>
    <source>
        <strain evidence="7">5420S-77</strain>
    </source>
</reference>
<keyword evidence="2" id="KW-1003">Cell membrane</keyword>
<dbReference type="NCBIfam" id="TIGR00374">
    <property type="entry name" value="flippase-like domain"/>
    <property type="match status" value="1"/>
</dbReference>
<protein>
    <submittedName>
        <fullName evidence="7">Flippase-like domain-containing protein</fullName>
    </submittedName>
</protein>
<keyword evidence="3 6" id="KW-0812">Transmembrane</keyword>